<evidence type="ECO:0000313" key="3">
    <source>
        <dbReference type="Proteomes" id="UP001597277"/>
    </source>
</evidence>
<accession>A0ABW4L130</accession>
<protein>
    <submittedName>
        <fullName evidence="2">LpqB family beta-propeller domain-containing protein</fullName>
    </submittedName>
</protein>
<evidence type="ECO:0000313" key="2">
    <source>
        <dbReference type="EMBL" id="MFD1716762.1"/>
    </source>
</evidence>
<dbReference type="Proteomes" id="UP001597277">
    <property type="component" value="Unassembled WGS sequence"/>
</dbReference>
<dbReference type="Pfam" id="PF10647">
    <property type="entry name" value="Gmad1"/>
    <property type="match status" value="1"/>
</dbReference>
<organism evidence="2 3">
    <name type="scientific">Georgenia deserti</name>
    <dbReference type="NCBI Taxonomy" id="2093781"/>
    <lineage>
        <taxon>Bacteria</taxon>
        <taxon>Bacillati</taxon>
        <taxon>Actinomycetota</taxon>
        <taxon>Actinomycetes</taxon>
        <taxon>Micrococcales</taxon>
        <taxon>Bogoriellaceae</taxon>
        <taxon>Georgenia</taxon>
    </lineage>
</organism>
<sequence length="568" mass="58795">MSRQRISPARRRGAVAVLLAVVLLVAGCASLPRSGPVTASDPDLPAPQPVGFLARGPQPGASPEEIVEGFLAASAAGYSDDFVVARTFLTGAAADTWQPLAQVRVYDEEPELTRGDDGGVHLSVGAAASVDGAGRYTEASEDATIDADFTLARNAQGEWRIAGLDDGVLLSAANFSSIYTESALYFLTPDRQALVPETRWFPQENLATSLVSALLEGPSPWLEPGVATAVPVGTRMVVESVTVTDGVARVDLSADSLSADGRERALLYAQVQTTLGAVAEIQDVEITAAGAPFEVSQTAPDLSSYPYTSGATLAVSEGTLVDVSGGEATPRPGSDLLSGMDLHDPAVGYEGQTATTAVLDGNDRLISAPPNGDQPIMLAEGTNLVAPSVDRFGWVWTTPTQNEGSLLAVLANGDLVDVAASWLEGGQVRAVRVSRDGARMAVAWVENNGDLVLDLASVVRTPNGVPQHLGEPVRVGENLSDVTDLAWTEENTLAALGTSSLSPEPAVHLVHLGGPTEVIPAVEGVASLTAGRGERSLVLATAGGQLYERNGPAWRLVHSGATDPALPG</sequence>
<dbReference type="SUPFAM" id="SSF69322">
    <property type="entry name" value="Tricorn protease domain 2"/>
    <property type="match status" value="1"/>
</dbReference>
<evidence type="ECO:0000259" key="1">
    <source>
        <dbReference type="SMART" id="SM00909"/>
    </source>
</evidence>
<reference evidence="3" key="1">
    <citation type="journal article" date="2019" name="Int. J. Syst. Evol. Microbiol.">
        <title>The Global Catalogue of Microorganisms (GCM) 10K type strain sequencing project: providing services to taxonomists for standard genome sequencing and annotation.</title>
        <authorList>
            <consortium name="The Broad Institute Genomics Platform"/>
            <consortium name="The Broad Institute Genome Sequencing Center for Infectious Disease"/>
            <person name="Wu L."/>
            <person name="Ma J."/>
        </authorList>
    </citation>
    <scope>NUCLEOTIDE SEQUENCE [LARGE SCALE GENOMIC DNA]</scope>
    <source>
        <strain evidence="3">JCM 17130</strain>
    </source>
</reference>
<gene>
    <name evidence="2" type="ORF">ACFSE6_02870</name>
</gene>
<dbReference type="Pfam" id="PF25976">
    <property type="entry name" value="LpqB_N"/>
    <property type="match status" value="1"/>
</dbReference>
<dbReference type="InterPro" id="IPR019606">
    <property type="entry name" value="GerMN"/>
</dbReference>
<dbReference type="PROSITE" id="PS51257">
    <property type="entry name" value="PROKAR_LIPOPROTEIN"/>
    <property type="match status" value="1"/>
</dbReference>
<proteinExistence type="predicted"/>
<dbReference type="InterPro" id="IPR059026">
    <property type="entry name" value="LpqB_N"/>
</dbReference>
<name>A0ABW4L130_9MICO</name>
<comment type="caution">
    <text evidence="2">The sequence shown here is derived from an EMBL/GenBank/DDBJ whole genome shotgun (WGS) entry which is preliminary data.</text>
</comment>
<keyword evidence="3" id="KW-1185">Reference proteome</keyword>
<dbReference type="InterPro" id="IPR018910">
    <property type="entry name" value="LpqB_C"/>
</dbReference>
<feature type="domain" description="GerMN" evidence="1">
    <location>
        <begin position="207"/>
        <end position="297"/>
    </location>
</feature>
<dbReference type="SMART" id="SM00909">
    <property type="entry name" value="Germane"/>
    <property type="match status" value="1"/>
</dbReference>
<dbReference type="Pfam" id="PF10646">
    <property type="entry name" value="Germane"/>
    <property type="match status" value="1"/>
</dbReference>
<dbReference type="RefSeq" id="WP_388002187.1">
    <property type="nucleotide sequence ID" value="NZ_JBHUEE010000001.1"/>
</dbReference>
<dbReference type="EMBL" id="JBHUEE010000001">
    <property type="protein sequence ID" value="MFD1716762.1"/>
    <property type="molecule type" value="Genomic_DNA"/>
</dbReference>